<organism evidence="1 2">
    <name type="scientific">Pseudocercospora eumusae</name>
    <dbReference type="NCBI Taxonomy" id="321146"/>
    <lineage>
        <taxon>Eukaryota</taxon>
        <taxon>Fungi</taxon>
        <taxon>Dikarya</taxon>
        <taxon>Ascomycota</taxon>
        <taxon>Pezizomycotina</taxon>
        <taxon>Dothideomycetes</taxon>
        <taxon>Dothideomycetidae</taxon>
        <taxon>Mycosphaerellales</taxon>
        <taxon>Mycosphaerellaceae</taxon>
        <taxon>Pseudocercospora</taxon>
    </lineage>
</organism>
<dbReference type="AlphaFoldDB" id="A0A139H651"/>
<gene>
    <name evidence="1" type="ORF">AC578_3402</name>
</gene>
<keyword evidence="2" id="KW-1185">Reference proteome</keyword>
<accession>A0A139H651</accession>
<name>A0A139H651_9PEZI</name>
<comment type="caution">
    <text evidence="1">The sequence shown here is derived from an EMBL/GenBank/DDBJ whole genome shotgun (WGS) entry which is preliminary data.</text>
</comment>
<sequence>MGNIHLFLVSRSRTIPWPVHSRMHELKPLPIARDLFIIFISPVRSNTFMQFQITPRSEEFGDALDVLRPIVDSSGHEPTIYVVCRAWLQSWVFANQVVNVSFDEGDIAGLVIDLDVGKVDAVNSGIRKLLG</sequence>
<protein>
    <submittedName>
        <fullName evidence="1">Uncharacterized protein</fullName>
    </submittedName>
</protein>
<evidence type="ECO:0000313" key="2">
    <source>
        <dbReference type="Proteomes" id="UP000070133"/>
    </source>
</evidence>
<reference evidence="1 2" key="1">
    <citation type="submission" date="2015-07" db="EMBL/GenBank/DDBJ databases">
        <title>Comparative genomics of the Sigatoka disease complex on banana suggests a link between parallel evolutionary changes in Pseudocercospora fijiensis and Pseudocercospora eumusae and increased virulence on the banana host.</title>
        <authorList>
            <person name="Chang T.-C."/>
            <person name="Salvucci A."/>
            <person name="Crous P.W."/>
            <person name="Stergiopoulos I."/>
        </authorList>
    </citation>
    <scope>NUCLEOTIDE SEQUENCE [LARGE SCALE GENOMIC DNA]</scope>
    <source>
        <strain evidence="1 2">CBS 114824</strain>
    </source>
</reference>
<dbReference type="EMBL" id="LFZN01000128">
    <property type="protein sequence ID" value="KXS97936.1"/>
    <property type="molecule type" value="Genomic_DNA"/>
</dbReference>
<dbReference type="Proteomes" id="UP000070133">
    <property type="component" value="Unassembled WGS sequence"/>
</dbReference>
<evidence type="ECO:0000313" key="1">
    <source>
        <dbReference type="EMBL" id="KXS97936.1"/>
    </source>
</evidence>
<proteinExistence type="predicted"/>